<protein>
    <submittedName>
        <fullName evidence="2">Glyoxylase, beta-lactamase superfamily II</fullName>
    </submittedName>
</protein>
<dbReference type="InterPro" id="IPR050855">
    <property type="entry name" value="NDM-1-like"/>
</dbReference>
<dbReference type="InterPro" id="IPR037482">
    <property type="entry name" value="ST1585_MBL-fold"/>
</dbReference>
<feature type="domain" description="Metallo-beta-lactamase" evidence="1">
    <location>
        <begin position="29"/>
        <end position="228"/>
    </location>
</feature>
<dbReference type="SUPFAM" id="SSF56281">
    <property type="entry name" value="Metallo-hydrolase/oxidoreductase"/>
    <property type="match status" value="1"/>
</dbReference>
<proteinExistence type="predicted"/>
<dbReference type="OrthoDB" id="2971563at2"/>
<dbReference type="InterPro" id="IPR036866">
    <property type="entry name" value="RibonucZ/Hydroxyglut_hydro"/>
</dbReference>
<evidence type="ECO:0000313" key="2">
    <source>
        <dbReference type="EMBL" id="SHE62455.1"/>
    </source>
</evidence>
<dbReference type="PANTHER" id="PTHR42951">
    <property type="entry name" value="METALLO-BETA-LACTAMASE DOMAIN-CONTAINING"/>
    <property type="match status" value="1"/>
</dbReference>
<dbReference type="Pfam" id="PF00753">
    <property type="entry name" value="Lactamase_B"/>
    <property type="match status" value="1"/>
</dbReference>
<evidence type="ECO:0000313" key="3">
    <source>
        <dbReference type="Proteomes" id="UP000184295"/>
    </source>
</evidence>
<dbReference type="STRING" id="1121881.SAMN02745225_01149"/>
<evidence type="ECO:0000259" key="1">
    <source>
        <dbReference type="SMART" id="SM00849"/>
    </source>
</evidence>
<dbReference type="PANTHER" id="PTHR42951:SF22">
    <property type="entry name" value="METALLO BETA-LACTAMASE SUPERFAMILY LIPOPROTEIN"/>
    <property type="match status" value="1"/>
</dbReference>
<dbReference type="InterPro" id="IPR001279">
    <property type="entry name" value="Metallo-B-lactamas"/>
</dbReference>
<dbReference type="EMBL" id="FQUL01000013">
    <property type="protein sequence ID" value="SHE62455.1"/>
    <property type="molecule type" value="Genomic_DNA"/>
</dbReference>
<dbReference type="Gene3D" id="3.60.15.10">
    <property type="entry name" value="Ribonuclease Z/Hydroxyacylglutathione hydrolase-like"/>
    <property type="match status" value="1"/>
</dbReference>
<dbReference type="AlphaFoldDB" id="A0A1M4V0I0"/>
<gene>
    <name evidence="2" type="ORF">SAMN02745225_01149</name>
</gene>
<reference evidence="3" key="1">
    <citation type="submission" date="2016-11" db="EMBL/GenBank/DDBJ databases">
        <authorList>
            <person name="Varghese N."/>
            <person name="Submissions S."/>
        </authorList>
    </citation>
    <scope>NUCLEOTIDE SEQUENCE [LARGE SCALE GENOMIC DNA]</scope>
    <source>
        <strain evidence="3">DSM 19514</strain>
    </source>
</reference>
<organism evidence="2 3">
    <name type="scientific">Ferrithrix thermotolerans DSM 19514</name>
    <dbReference type="NCBI Taxonomy" id="1121881"/>
    <lineage>
        <taxon>Bacteria</taxon>
        <taxon>Bacillati</taxon>
        <taxon>Actinomycetota</taxon>
        <taxon>Acidimicrobiia</taxon>
        <taxon>Acidimicrobiales</taxon>
        <taxon>Acidimicrobiaceae</taxon>
        <taxon>Ferrithrix</taxon>
    </lineage>
</organism>
<dbReference type="RefSeq" id="WP_072789836.1">
    <property type="nucleotide sequence ID" value="NZ_FQUL01000013.1"/>
</dbReference>
<accession>A0A1M4V0I0</accession>
<dbReference type="CDD" id="cd07726">
    <property type="entry name" value="ST1585-like_MBL-fold"/>
    <property type="match status" value="1"/>
</dbReference>
<dbReference type="Proteomes" id="UP000184295">
    <property type="component" value="Unassembled WGS sequence"/>
</dbReference>
<name>A0A1M4V0I0_9ACTN</name>
<keyword evidence="3" id="KW-1185">Reference proteome</keyword>
<dbReference type="SMART" id="SM00849">
    <property type="entry name" value="Lactamase_B"/>
    <property type="match status" value="1"/>
</dbReference>
<sequence length="316" mass="34122">MNPKDKALVTEIAPSVYQIDTMLGGWNKVTAGYLIGKREPLLIETGSQSSVPVLLEALKTLNVSSSDLAGVAVTHIHLDHAGGVGDVALAFPNAKVYVHEKGARHLADPQRLVASASMVYGELLDSLYGRMMPTPSERIKVLLDGEKVSVDHEEKIVAIDSPGHAKHHLGFFHEESGLLFSGDAVGVKLPDVGVLWPATPPPDFDLELFLGSLERFRAYKPKGLAFAHYGVVESPDETLSESRDIITRWAEVATAAFRSGASIDDALQIEFDAMLSNVPQKARERAETLSGVHSNAQGLRRWLSKLGDGGARTELS</sequence>